<dbReference type="InterPro" id="IPR008258">
    <property type="entry name" value="Transglycosylase_SLT_dom_1"/>
</dbReference>
<reference evidence="2" key="1">
    <citation type="submission" date="2020-03" db="EMBL/GenBank/DDBJ databases">
        <title>The deep terrestrial virosphere.</title>
        <authorList>
            <person name="Holmfeldt K."/>
            <person name="Nilsson E."/>
            <person name="Simone D."/>
            <person name="Lopez-Fernandez M."/>
            <person name="Wu X."/>
            <person name="de Brujin I."/>
            <person name="Lundin D."/>
            <person name="Andersson A."/>
            <person name="Bertilsson S."/>
            <person name="Dopson M."/>
        </authorList>
    </citation>
    <scope>NUCLEOTIDE SEQUENCE</scope>
    <source>
        <strain evidence="2">TM448A02062</strain>
        <strain evidence="3">TM448B01802</strain>
    </source>
</reference>
<dbReference type="Gene3D" id="1.10.530.10">
    <property type="match status" value="1"/>
</dbReference>
<organism evidence="2">
    <name type="scientific">viral metagenome</name>
    <dbReference type="NCBI Taxonomy" id="1070528"/>
    <lineage>
        <taxon>unclassified sequences</taxon>
        <taxon>metagenomes</taxon>
        <taxon>organismal metagenomes</taxon>
    </lineage>
</organism>
<dbReference type="Pfam" id="PF01464">
    <property type="entry name" value="SLT"/>
    <property type="match status" value="1"/>
</dbReference>
<accession>A0A6H1ZVF1</accession>
<gene>
    <name evidence="2" type="ORF">TM448A02062_0009</name>
    <name evidence="3" type="ORF">TM448B01802_0010</name>
</gene>
<dbReference type="InterPro" id="IPR023346">
    <property type="entry name" value="Lysozyme-like_dom_sf"/>
</dbReference>
<proteinExistence type="predicted"/>
<feature type="domain" description="Transglycosylase SLT" evidence="1">
    <location>
        <begin position="13"/>
        <end position="112"/>
    </location>
</feature>
<dbReference type="EMBL" id="MT144251">
    <property type="protein sequence ID" value="QJA51297.1"/>
    <property type="molecule type" value="Genomic_DNA"/>
</dbReference>
<dbReference type="SUPFAM" id="SSF53955">
    <property type="entry name" value="Lysozyme-like"/>
    <property type="match status" value="1"/>
</dbReference>
<sequence length="144" mass="15814">MITGMDPIILLIIQLASRAFDVPAPLIYAVGMRESNWNLHALGDYDGEQIPHSFGPMQLNDKGAGAGYPQDLLLNPAFNIMLGTEYLKACLDFHPNNLRLALAAYRQGPEGAAKNGYAPSVGYVGDILRYYEEAKKEWAKKGSK</sequence>
<evidence type="ECO:0000313" key="3">
    <source>
        <dbReference type="EMBL" id="QJI00038.1"/>
    </source>
</evidence>
<protein>
    <submittedName>
        <fullName evidence="2">Putative transglycosylase</fullName>
    </submittedName>
</protein>
<dbReference type="AlphaFoldDB" id="A0A6H1ZVF1"/>
<evidence type="ECO:0000313" key="2">
    <source>
        <dbReference type="EMBL" id="QJA51297.1"/>
    </source>
</evidence>
<dbReference type="EMBL" id="MT144824">
    <property type="protein sequence ID" value="QJI00038.1"/>
    <property type="molecule type" value="Genomic_DNA"/>
</dbReference>
<name>A0A6H1ZVF1_9ZZZZ</name>
<evidence type="ECO:0000259" key="1">
    <source>
        <dbReference type="Pfam" id="PF01464"/>
    </source>
</evidence>
<dbReference type="CDD" id="cd00254">
    <property type="entry name" value="LT-like"/>
    <property type="match status" value="1"/>
</dbReference>